<dbReference type="InterPro" id="IPR002669">
    <property type="entry name" value="UreD"/>
</dbReference>
<gene>
    <name evidence="3" type="ORF">EXIGLDRAFT_601741</name>
</gene>
<dbReference type="EMBL" id="KV425887">
    <property type="protein sequence ID" value="KZW02568.1"/>
    <property type="molecule type" value="Genomic_DNA"/>
</dbReference>
<evidence type="ECO:0000256" key="1">
    <source>
        <dbReference type="ARBA" id="ARBA00007177"/>
    </source>
</evidence>
<dbReference type="STRING" id="1314781.A0A165PRI9"/>
<reference evidence="3 4" key="1">
    <citation type="journal article" date="2016" name="Mol. Biol. Evol.">
        <title>Comparative Genomics of Early-Diverging Mushroom-Forming Fungi Provides Insights into the Origins of Lignocellulose Decay Capabilities.</title>
        <authorList>
            <person name="Nagy L.G."/>
            <person name="Riley R."/>
            <person name="Tritt A."/>
            <person name="Adam C."/>
            <person name="Daum C."/>
            <person name="Floudas D."/>
            <person name="Sun H."/>
            <person name="Yadav J.S."/>
            <person name="Pangilinan J."/>
            <person name="Larsson K.H."/>
            <person name="Matsuura K."/>
            <person name="Barry K."/>
            <person name="Labutti K."/>
            <person name="Kuo R."/>
            <person name="Ohm R.A."/>
            <person name="Bhattacharya S.S."/>
            <person name="Shirouzu T."/>
            <person name="Yoshinaga Y."/>
            <person name="Martin F.M."/>
            <person name="Grigoriev I.V."/>
            <person name="Hibbett D.S."/>
        </authorList>
    </citation>
    <scope>NUCLEOTIDE SEQUENCE [LARGE SCALE GENOMIC DNA]</scope>
    <source>
        <strain evidence="3 4">HHB12029</strain>
    </source>
</reference>
<dbReference type="Proteomes" id="UP000077266">
    <property type="component" value="Unassembled WGS sequence"/>
</dbReference>
<protein>
    <submittedName>
        <fullName evidence="3">UreD-domain-containing protein</fullName>
    </submittedName>
</protein>
<name>A0A165PRI9_EXIGL</name>
<dbReference type="OrthoDB" id="5550464at2759"/>
<evidence type="ECO:0000256" key="2">
    <source>
        <dbReference type="ARBA" id="ARBA00023186"/>
    </source>
</evidence>
<dbReference type="FunCoup" id="A0A165PRI9">
    <property type="interactions" value="38"/>
</dbReference>
<dbReference type="Pfam" id="PF01774">
    <property type="entry name" value="UreD"/>
    <property type="match status" value="1"/>
</dbReference>
<sequence>MQTRTTGAGRIALEASGDDAVFSELAYAYPLKLLSPRCAADRVGVAYLLNYGGGLVGGDEIDLAVDVRRGTRLLLLTQGTTKIFKKRTAARTAAPGTDGVTRQHMEVNVESDALLCLLPDPATCFGEAEYAQTQVFRLQHGASAIVLDALTAGRMSRGEEWDFARYSSTNEIWLEGRRVVHDAVLLEADGRQPLRTRLKPYSCYATVILVGPLLQQTVAAMQVEYNKISQMRRTAPPDFIWSLSTIEHGTVIVRAAATETEAVRGWLRDMLSGIRDVLGEDAFRMAFA</sequence>
<dbReference type="InParanoid" id="A0A165PRI9"/>
<proteinExistence type="inferred from homology"/>
<dbReference type="PANTHER" id="PTHR33643:SF1">
    <property type="entry name" value="UREASE ACCESSORY PROTEIN D"/>
    <property type="match status" value="1"/>
</dbReference>
<keyword evidence="2" id="KW-0143">Chaperone</keyword>
<evidence type="ECO:0000313" key="4">
    <source>
        <dbReference type="Proteomes" id="UP000077266"/>
    </source>
</evidence>
<dbReference type="HAMAP" id="MF_01384">
    <property type="entry name" value="UreD"/>
    <property type="match status" value="1"/>
</dbReference>
<dbReference type="GO" id="GO:0016151">
    <property type="term" value="F:nickel cation binding"/>
    <property type="evidence" value="ECO:0007669"/>
    <property type="project" value="InterPro"/>
</dbReference>
<keyword evidence="4" id="KW-1185">Reference proteome</keyword>
<dbReference type="PANTHER" id="PTHR33643">
    <property type="entry name" value="UREASE ACCESSORY PROTEIN D"/>
    <property type="match status" value="1"/>
</dbReference>
<comment type="similarity">
    <text evidence="1">Belongs to the UreD family.</text>
</comment>
<evidence type="ECO:0000313" key="3">
    <source>
        <dbReference type="EMBL" id="KZW02568.1"/>
    </source>
</evidence>
<dbReference type="AlphaFoldDB" id="A0A165PRI9"/>
<organism evidence="3 4">
    <name type="scientific">Exidia glandulosa HHB12029</name>
    <dbReference type="NCBI Taxonomy" id="1314781"/>
    <lineage>
        <taxon>Eukaryota</taxon>
        <taxon>Fungi</taxon>
        <taxon>Dikarya</taxon>
        <taxon>Basidiomycota</taxon>
        <taxon>Agaricomycotina</taxon>
        <taxon>Agaricomycetes</taxon>
        <taxon>Auriculariales</taxon>
        <taxon>Exidiaceae</taxon>
        <taxon>Exidia</taxon>
    </lineage>
</organism>
<accession>A0A165PRI9</accession>